<name>A0A5D2EHR2_GOSDA</name>
<reference evidence="1 2" key="1">
    <citation type="submission" date="2019-06" db="EMBL/GenBank/DDBJ databases">
        <title>WGS assembly of Gossypium darwinii.</title>
        <authorList>
            <person name="Chen Z.J."/>
            <person name="Sreedasyam A."/>
            <person name="Ando A."/>
            <person name="Song Q."/>
            <person name="De L."/>
            <person name="Hulse-Kemp A."/>
            <person name="Ding M."/>
            <person name="Ye W."/>
            <person name="Kirkbride R."/>
            <person name="Jenkins J."/>
            <person name="Plott C."/>
            <person name="Lovell J."/>
            <person name="Lin Y.-M."/>
            <person name="Vaughn R."/>
            <person name="Liu B."/>
            <person name="Li W."/>
            <person name="Simpson S."/>
            <person name="Scheffler B."/>
            <person name="Saski C."/>
            <person name="Grover C."/>
            <person name="Hu G."/>
            <person name="Conover J."/>
            <person name="Carlson J."/>
            <person name="Shu S."/>
            <person name="Boston L."/>
            <person name="Williams M."/>
            <person name="Peterson D."/>
            <person name="Mcgee K."/>
            <person name="Jones D."/>
            <person name="Wendel J."/>
            <person name="Stelly D."/>
            <person name="Grimwood J."/>
            <person name="Schmutz J."/>
        </authorList>
    </citation>
    <scope>NUCLEOTIDE SEQUENCE [LARGE SCALE GENOMIC DNA]</scope>
    <source>
        <strain evidence="1">1808015.09</strain>
    </source>
</reference>
<accession>A0A5D2EHR2</accession>
<protein>
    <submittedName>
        <fullName evidence="1">Uncharacterized protein</fullName>
    </submittedName>
</protein>
<dbReference type="EMBL" id="CM017698">
    <property type="protein sequence ID" value="TYG92711.1"/>
    <property type="molecule type" value="Genomic_DNA"/>
</dbReference>
<organism evidence="1 2">
    <name type="scientific">Gossypium darwinii</name>
    <name type="common">Darwin's cotton</name>
    <name type="synonym">Gossypium barbadense var. darwinii</name>
    <dbReference type="NCBI Taxonomy" id="34276"/>
    <lineage>
        <taxon>Eukaryota</taxon>
        <taxon>Viridiplantae</taxon>
        <taxon>Streptophyta</taxon>
        <taxon>Embryophyta</taxon>
        <taxon>Tracheophyta</taxon>
        <taxon>Spermatophyta</taxon>
        <taxon>Magnoliopsida</taxon>
        <taxon>eudicotyledons</taxon>
        <taxon>Gunneridae</taxon>
        <taxon>Pentapetalae</taxon>
        <taxon>rosids</taxon>
        <taxon>malvids</taxon>
        <taxon>Malvales</taxon>
        <taxon>Malvaceae</taxon>
        <taxon>Malvoideae</taxon>
        <taxon>Gossypium</taxon>
    </lineage>
</organism>
<dbReference type="Proteomes" id="UP000323506">
    <property type="component" value="Chromosome A11"/>
</dbReference>
<evidence type="ECO:0000313" key="1">
    <source>
        <dbReference type="EMBL" id="TYG92711.1"/>
    </source>
</evidence>
<proteinExistence type="predicted"/>
<sequence>MVQNEGLDLMVEIFHYTLMNRGKCTKAEHSASEFGYRGTASSHILLMSGFTT</sequence>
<keyword evidence="2" id="KW-1185">Reference proteome</keyword>
<gene>
    <name evidence="1" type="ORF">ES288_A11G053500v1</name>
</gene>
<dbReference type="AlphaFoldDB" id="A0A5D2EHR2"/>
<evidence type="ECO:0000313" key="2">
    <source>
        <dbReference type="Proteomes" id="UP000323506"/>
    </source>
</evidence>